<accession>A0A511R8U3</accession>
<name>A0A511R8U3_9DEIN</name>
<dbReference type="Proteomes" id="UP000321197">
    <property type="component" value="Unassembled WGS sequence"/>
</dbReference>
<comment type="caution">
    <text evidence="2">The sequence shown here is derived from an EMBL/GenBank/DDBJ whole genome shotgun (WGS) entry which is preliminary data.</text>
</comment>
<feature type="region of interest" description="Disordered" evidence="1">
    <location>
        <begin position="46"/>
        <end position="74"/>
    </location>
</feature>
<reference evidence="2 3" key="1">
    <citation type="submission" date="2019-07" db="EMBL/GenBank/DDBJ databases">
        <title>Whole genome shotgun sequence of Meiothermus hypogaeus NBRC 106114.</title>
        <authorList>
            <person name="Hosoyama A."/>
            <person name="Uohara A."/>
            <person name="Ohji S."/>
            <person name="Ichikawa N."/>
        </authorList>
    </citation>
    <scope>NUCLEOTIDE SEQUENCE [LARGE SCALE GENOMIC DNA]</scope>
    <source>
        <strain evidence="2 3">NBRC 106114</strain>
    </source>
</reference>
<evidence type="ECO:0000256" key="1">
    <source>
        <dbReference type="SAM" id="MobiDB-lite"/>
    </source>
</evidence>
<gene>
    <name evidence="2" type="ORF">MHY01S_35220</name>
</gene>
<dbReference type="OrthoDB" id="9920685at2"/>
<protein>
    <submittedName>
        <fullName evidence="2">Uncharacterized protein</fullName>
    </submittedName>
</protein>
<sequence length="74" mass="8367">MSEIRERMHQLVDEYERLGEGKSIAEQELLVIEFGKQIQRLMMQEMVEKGERGTGSGGEGKGVKKKRAEDAGRS</sequence>
<evidence type="ECO:0000313" key="2">
    <source>
        <dbReference type="EMBL" id="GEM85356.1"/>
    </source>
</evidence>
<evidence type="ECO:0000313" key="3">
    <source>
        <dbReference type="Proteomes" id="UP000321197"/>
    </source>
</evidence>
<dbReference type="EMBL" id="BJXL01000248">
    <property type="protein sequence ID" value="GEM85356.1"/>
    <property type="molecule type" value="Genomic_DNA"/>
</dbReference>
<organism evidence="2 3">
    <name type="scientific">Meiothermus hypogaeus NBRC 106114</name>
    <dbReference type="NCBI Taxonomy" id="1227553"/>
    <lineage>
        <taxon>Bacteria</taxon>
        <taxon>Thermotogati</taxon>
        <taxon>Deinococcota</taxon>
        <taxon>Deinococci</taxon>
        <taxon>Thermales</taxon>
        <taxon>Thermaceae</taxon>
        <taxon>Meiothermus</taxon>
    </lineage>
</organism>
<dbReference type="AlphaFoldDB" id="A0A511R8U3"/>
<dbReference type="RefSeq" id="WP_119342520.1">
    <property type="nucleotide sequence ID" value="NZ_BJXL01000248.1"/>
</dbReference>
<proteinExistence type="predicted"/>